<dbReference type="GO" id="GO:0008009">
    <property type="term" value="F:chemokine activity"/>
    <property type="evidence" value="ECO:0007669"/>
    <property type="project" value="InterPro"/>
</dbReference>
<feature type="non-terminal residue" evidence="4">
    <location>
        <position position="1"/>
    </location>
</feature>
<evidence type="ECO:0000313" key="4">
    <source>
        <dbReference type="EMBL" id="KAF5891019.1"/>
    </source>
</evidence>
<dbReference type="PROSITE" id="PS51257">
    <property type="entry name" value="PROKAR_LIPOPROTEIN"/>
    <property type="match status" value="1"/>
</dbReference>
<dbReference type="EMBL" id="QNUK01000624">
    <property type="protein sequence ID" value="KAF5891019.1"/>
    <property type="molecule type" value="Genomic_DNA"/>
</dbReference>
<dbReference type="InterPro" id="IPR036048">
    <property type="entry name" value="Interleukin_8-like_sf"/>
</dbReference>
<keyword evidence="2" id="KW-0732">Signal</keyword>
<keyword evidence="5" id="KW-1185">Reference proteome</keyword>
<organism evidence="4 5">
    <name type="scientific">Clarias magur</name>
    <name type="common">Asian catfish</name>
    <name type="synonym">Macropteronotus magur</name>
    <dbReference type="NCBI Taxonomy" id="1594786"/>
    <lineage>
        <taxon>Eukaryota</taxon>
        <taxon>Metazoa</taxon>
        <taxon>Chordata</taxon>
        <taxon>Craniata</taxon>
        <taxon>Vertebrata</taxon>
        <taxon>Euteleostomi</taxon>
        <taxon>Actinopterygii</taxon>
        <taxon>Neopterygii</taxon>
        <taxon>Teleostei</taxon>
        <taxon>Ostariophysi</taxon>
        <taxon>Siluriformes</taxon>
        <taxon>Clariidae</taxon>
        <taxon>Clarias</taxon>
    </lineage>
</organism>
<dbReference type="InterPro" id="IPR001811">
    <property type="entry name" value="Chemokine_IL8-like_dom"/>
</dbReference>
<dbReference type="Pfam" id="PF00048">
    <property type="entry name" value="IL8"/>
    <property type="match status" value="1"/>
</dbReference>
<dbReference type="Proteomes" id="UP000727407">
    <property type="component" value="Unassembled WGS sequence"/>
</dbReference>
<proteinExistence type="predicted"/>
<evidence type="ECO:0000313" key="5">
    <source>
        <dbReference type="Proteomes" id="UP000727407"/>
    </source>
</evidence>
<dbReference type="AlphaFoldDB" id="A0A8J4TIA5"/>
<dbReference type="GO" id="GO:0005615">
    <property type="term" value="C:extracellular space"/>
    <property type="evidence" value="ECO:0007669"/>
    <property type="project" value="UniProtKB-KW"/>
</dbReference>
<protein>
    <submittedName>
        <fullName evidence="4">C-C motif chemokine 3-like</fullName>
    </submittedName>
</protein>
<dbReference type="OrthoDB" id="8918416at2759"/>
<keyword evidence="1" id="KW-0202">Cytokine</keyword>
<gene>
    <name evidence="4" type="ORF">DAT39_019276</name>
</gene>
<dbReference type="GO" id="GO:0006955">
    <property type="term" value="P:immune response"/>
    <property type="evidence" value="ECO:0007669"/>
    <property type="project" value="InterPro"/>
</dbReference>
<sequence length="60" mass="6718">MASRSLLLVLVIFACLQFFTTANSGHGPKQCCFDYQTHQIPGRIIKAYNNTERQCTKPGV</sequence>
<accession>A0A8J4TIA5</accession>
<name>A0A8J4TIA5_CLAMG</name>
<feature type="chain" id="PRO_5035237977" evidence="2">
    <location>
        <begin position="23"/>
        <end position="60"/>
    </location>
</feature>
<comment type="caution">
    <text evidence="4">The sequence shown here is derived from an EMBL/GenBank/DDBJ whole genome shotgun (WGS) entry which is preliminary data.</text>
</comment>
<evidence type="ECO:0000259" key="3">
    <source>
        <dbReference type="Pfam" id="PF00048"/>
    </source>
</evidence>
<dbReference type="SUPFAM" id="SSF54117">
    <property type="entry name" value="Interleukin 8-like chemokines"/>
    <property type="match status" value="1"/>
</dbReference>
<evidence type="ECO:0000256" key="1">
    <source>
        <dbReference type="ARBA" id="ARBA00022514"/>
    </source>
</evidence>
<feature type="domain" description="Chemokine interleukin-8-like" evidence="3">
    <location>
        <begin position="30"/>
        <end position="60"/>
    </location>
</feature>
<feature type="signal peptide" evidence="2">
    <location>
        <begin position="1"/>
        <end position="22"/>
    </location>
</feature>
<evidence type="ECO:0000256" key="2">
    <source>
        <dbReference type="SAM" id="SignalP"/>
    </source>
</evidence>
<reference evidence="4" key="1">
    <citation type="submission" date="2020-07" db="EMBL/GenBank/DDBJ databases">
        <title>Clarias magur genome sequencing, assembly and annotation.</title>
        <authorList>
            <person name="Kushwaha B."/>
            <person name="Kumar R."/>
            <person name="Das P."/>
            <person name="Joshi C.G."/>
            <person name="Kumar D."/>
            <person name="Nagpure N.S."/>
            <person name="Pandey M."/>
            <person name="Agarwal S."/>
            <person name="Srivastava S."/>
            <person name="Singh M."/>
            <person name="Sahoo L."/>
            <person name="Jayasankar P."/>
            <person name="Meher P.K."/>
            <person name="Koringa P.G."/>
            <person name="Iquebal M.A."/>
            <person name="Das S.P."/>
            <person name="Bit A."/>
            <person name="Patnaik S."/>
            <person name="Patel N."/>
            <person name="Shah T.M."/>
            <person name="Hinsu A."/>
            <person name="Jena J.K."/>
        </authorList>
    </citation>
    <scope>NUCLEOTIDE SEQUENCE</scope>
    <source>
        <strain evidence="4">CIFAMagur01</strain>
        <tissue evidence="4">Testis</tissue>
    </source>
</reference>
<dbReference type="Gene3D" id="2.40.50.40">
    <property type="match status" value="1"/>
</dbReference>
<feature type="non-terminal residue" evidence="4">
    <location>
        <position position="60"/>
    </location>
</feature>